<comment type="caution">
    <text evidence="6">The sequence shown here is derived from an EMBL/GenBank/DDBJ whole genome shotgun (WGS) entry which is preliminary data.</text>
</comment>
<keyword evidence="7" id="KW-1185">Reference proteome</keyword>
<accession>A0ABP6XJ33</accession>
<dbReference type="RefSeq" id="WP_345566076.1">
    <property type="nucleotide sequence ID" value="NZ_BAABDQ010000012.1"/>
</dbReference>
<reference evidence="7" key="1">
    <citation type="journal article" date="2019" name="Int. J. Syst. Evol. Microbiol.">
        <title>The Global Catalogue of Microorganisms (GCM) 10K type strain sequencing project: providing services to taxonomists for standard genome sequencing and annotation.</title>
        <authorList>
            <consortium name="The Broad Institute Genomics Platform"/>
            <consortium name="The Broad Institute Genome Sequencing Center for Infectious Disease"/>
            <person name="Wu L."/>
            <person name="Ma J."/>
        </authorList>
    </citation>
    <scope>NUCLEOTIDE SEQUENCE [LARGE SCALE GENOMIC DNA]</scope>
    <source>
        <strain evidence="7">JCM 17326</strain>
    </source>
</reference>
<evidence type="ECO:0000256" key="5">
    <source>
        <dbReference type="SAM" id="MobiDB-lite"/>
    </source>
</evidence>
<evidence type="ECO:0000256" key="1">
    <source>
        <dbReference type="ARBA" id="ARBA00004196"/>
    </source>
</evidence>
<dbReference type="PANTHER" id="PTHR43649">
    <property type="entry name" value="ARABINOSE-BINDING PROTEIN-RELATED"/>
    <property type="match status" value="1"/>
</dbReference>
<proteinExistence type="inferred from homology"/>
<name>A0ABP6XJ33_9ACTN</name>
<evidence type="ECO:0000313" key="6">
    <source>
        <dbReference type="EMBL" id="GAA3567198.1"/>
    </source>
</evidence>
<keyword evidence="3" id="KW-0813">Transport</keyword>
<organism evidence="6 7">
    <name type="scientific">Nonomuraea rosea</name>
    <dbReference type="NCBI Taxonomy" id="638574"/>
    <lineage>
        <taxon>Bacteria</taxon>
        <taxon>Bacillati</taxon>
        <taxon>Actinomycetota</taxon>
        <taxon>Actinomycetes</taxon>
        <taxon>Streptosporangiales</taxon>
        <taxon>Streptosporangiaceae</taxon>
        <taxon>Nonomuraea</taxon>
    </lineage>
</organism>
<protein>
    <recommendedName>
        <fullName evidence="8">Extracellular solute-binding protein</fullName>
    </recommendedName>
</protein>
<comment type="similarity">
    <text evidence="2">Belongs to the bacterial solute-binding protein 1 family.</text>
</comment>
<evidence type="ECO:0000256" key="3">
    <source>
        <dbReference type="ARBA" id="ARBA00022448"/>
    </source>
</evidence>
<dbReference type="PANTHER" id="PTHR43649:SF31">
    <property type="entry name" value="SN-GLYCEROL-3-PHOSPHATE-BINDING PERIPLASMIC PROTEIN UGPB"/>
    <property type="match status" value="1"/>
</dbReference>
<dbReference type="PROSITE" id="PS51318">
    <property type="entry name" value="TAT"/>
    <property type="match status" value="1"/>
</dbReference>
<dbReference type="Gene3D" id="3.40.190.10">
    <property type="entry name" value="Periplasmic binding protein-like II"/>
    <property type="match status" value="1"/>
</dbReference>
<keyword evidence="4" id="KW-0732">Signal</keyword>
<feature type="compositionally biased region" description="Low complexity" evidence="5">
    <location>
        <begin position="9"/>
        <end position="30"/>
    </location>
</feature>
<gene>
    <name evidence="6" type="ORF">GCM10022419_054910</name>
</gene>
<dbReference type="SUPFAM" id="SSF53850">
    <property type="entry name" value="Periplasmic binding protein-like II"/>
    <property type="match status" value="1"/>
</dbReference>
<dbReference type="InterPro" id="IPR006311">
    <property type="entry name" value="TAT_signal"/>
</dbReference>
<dbReference type="Proteomes" id="UP001500630">
    <property type="component" value="Unassembled WGS sequence"/>
</dbReference>
<dbReference type="InterPro" id="IPR006059">
    <property type="entry name" value="SBP"/>
</dbReference>
<evidence type="ECO:0000256" key="4">
    <source>
        <dbReference type="ARBA" id="ARBA00022729"/>
    </source>
</evidence>
<sequence length="521" mass="56372">MGPHDRILGSSPGAASAGRRSVTRTTGRSVSRRQLIGGSTAGALAAFLAACTGGGQTSRQSVAAAGGSGGALQWWDQFRPLTKMLQNDLFTPFMQSHPGVKIERRQMDAPDLGQALQVGRRSNQMPDVHSMAGLGGISPAALVSEGWFQPIGKLADFAGSPLGDQLYDGVHRFNDEIYSFPPFSGRWHDAVPWYNTALLKEAGVDAEEGPGTWDELREYARKVTNGTEGDVYGTVVPSKEAEYLQNLVHRLAMAAGAPGPGAIDWKTGDYVFDSEPYVQAIEFLVALQKDKVVHPASASMGARDGRARWAAGQAGIYLWGAWFVGGLLVDEPEAVERGVGTWHLPCPTSTRNFVYNGAQAGTFWVSSQSKQAKTAAEVMLQMTTKEFQLKLASAMDQPPALAEVVAEAEVHAAYRQCVANFQDDVRIGPVPEVGNPAVWQVLAEMRDLHPNLGDIVQSVLTGSTTDIAGELKRFNDKISAERDRAIKVVQEEKGAKVDRKAWVFANWDPKKDYDQQAYAGR</sequence>
<feature type="region of interest" description="Disordered" evidence="5">
    <location>
        <begin position="1"/>
        <end position="30"/>
    </location>
</feature>
<comment type="subcellular location">
    <subcellularLocation>
        <location evidence="1">Cell envelope</location>
    </subcellularLocation>
</comment>
<dbReference type="EMBL" id="BAABDQ010000012">
    <property type="protein sequence ID" value="GAA3567198.1"/>
    <property type="molecule type" value="Genomic_DNA"/>
</dbReference>
<dbReference type="Pfam" id="PF01547">
    <property type="entry name" value="SBP_bac_1"/>
    <property type="match status" value="1"/>
</dbReference>
<evidence type="ECO:0000313" key="7">
    <source>
        <dbReference type="Proteomes" id="UP001500630"/>
    </source>
</evidence>
<evidence type="ECO:0008006" key="8">
    <source>
        <dbReference type="Google" id="ProtNLM"/>
    </source>
</evidence>
<evidence type="ECO:0000256" key="2">
    <source>
        <dbReference type="ARBA" id="ARBA00008520"/>
    </source>
</evidence>
<dbReference type="InterPro" id="IPR050490">
    <property type="entry name" value="Bact_solute-bd_prot1"/>
</dbReference>